<evidence type="ECO:0000313" key="2">
    <source>
        <dbReference type="EMBL" id="KAJ5074080.1"/>
    </source>
</evidence>
<protein>
    <submittedName>
        <fullName evidence="2">Uncharacterized protein</fullName>
    </submittedName>
</protein>
<feature type="transmembrane region" description="Helical" evidence="1">
    <location>
        <begin position="88"/>
        <end position="112"/>
    </location>
</feature>
<proteinExistence type="predicted"/>
<keyword evidence="1" id="KW-0472">Membrane</keyword>
<feature type="transmembrane region" description="Helical" evidence="1">
    <location>
        <begin position="23"/>
        <end position="41"/>
    </location>
</feature>
<comment type="caution">
    <text evidence="2">The sequence shown here is derived from an EMBL/GenBank/DDBJ whole genome shotgun (WGS) entry which is preliminary data.</text>
</comment>
<reference evidence="2" key="1">
    <citation type="submission" date="2022-10" db="EMBL/GenBank/DDBJ databases">
        <title>Novel sulphate-reducing endosymbionts in the free-living metamonad Anaeramoeba.</title>
        <authorList>
            <person name="Jerlstrom-Hultqvist J."/>
            <person name="Cepicka I."/>
            <person name="Gallot-Lavallee L."/>
            <person name="Salas-Leiva D."/>
            <person name="Curtis B.A."/>
            <person name="Zahonova K."/>
            <person name="Pipaliya S."/>
            <person name="Dacks J."/>
            <person name="Roger A.J."/>
        </authorList>
    </citation>
    <scope>NUCLEOTIDE SEQUENCE</scope>
    <source>
        <strain evidence="2">BMAN</strain>
    </source>
</reference>
<keyword evidence="1" id="KW-1133">Transmembrane helix</keyword>
<evidence type="ECO:0000313" key="3">
    <source>
        <dbReference type="Proteomes" id="UP001149090"/>
    </source>
</evidence>
<feature type="transmembrane region" description="Helical" evidence="1">
    <location>
        <begin position="258"/>
        <end position="283"/>
    </location>
</feature>
<feature type="transmembrane region" description="Helical" evidence="1">
    <location>
        <begin position="61"/>
        <end position="82"/>
    </location>
</feature>
<feature type="transmembrane region" description="Helical" evidence="1">
    <location>
        <begin position="172"/>
        <end position="190"/>
    </location>
</feature>
<feature type="transmembrane region" description="Helical" evidence="1">
    <location>
        <begin position="133"/>
        <end position="152"/>
    </location>
</feature>
<sequence length="319" mass="36709">MVSSLEIVKRSARGASGTGSPQLYISGIISAIIALLMLYEIIRTVKLTGSTWKNLTSRFRFLILSSCFLELTLSSIVFIVSFNWKSTFLIIFFYTTFPVFIRFCTFSFYILYLVKTLYMIEGKQTKLKKYLDLIFSISVIGDFILIVILDHLDAKNINEGKDSLGSNLLSSLYIIVLMLPLSILFGIMGVKYYKKFKDYLLVSIQKERIKYIMILIIIEGSIFTIFLIYALFSAFGINKISITVDNYLENEEYSKYDTYALIFSLVFVIIPALVLFIILHHILSIEKGMFQREENILLAGDDDNNENLDNEYKLFDVKN</sequence>
<evidence type="ECO:0000256" key="1">
    <source>
        <dbReference type="SAM" id="Phobius"/>
    </source>
</evidence>
<feature type="transmembrane region" description="Helical" evidence="1">
    <location>
        <begin position="211"/>
        <end position="238"/>
    </location>
</feature>
<keyword evidence="3" id="KW-1185">Reference proteome</keyword>
<name>A0A9Q0LKB9_ANAIG</name>
<dbReference type="EMBL" id="JAPDFW010000070">
    <property type="protein sequence ID" value="KAJ5074080.1"/>
    <property type="molecule type" value="Genomic_DNA"/>
</dbReference>
<accession>A0A9Q0LKB9</accession>
<dbReference type="Proteomes" id="UP001149090">
    <property type="component" value="Unassembled WGS sequence"/>
</dbReference>
<keyword evidence="1" id="KW-0812">Transmembrane</keyword>
<dbReference type="AlphaFoldDB" id="A0A9Q0LKB9"/>
<gene>
    <name evidence="2" type="ORF">M0811_00708</name>
</gene>
<organism evidence="2 3">
    <name type="scientific">Anaeramoeba ignava</name>
    <name type="common">Anaerobic marine amoeba</name>
    <dbReference type="NCBI Taxonomy" id="1746090"/>
    <lineage>
        <taxon>Eukaryota</taxon>
        <taxon>Metamonada</taxon>
        <taxon>Anaeramoebidae</taxon>
        <taxon>Anaeramoeba</taxon>
    </lineage>
</organism>